<comment type="pathway">
    <text evidence="2">Porphyrin-containing compound metabolism; protoporphyrin-IX biosynthesis; coproporphyrinogen-III from 5-aminolevulinate: step 2/4.</text>
</comment>
<keyword evidence="6 8" id="KW-0627">Porphyrin biosynthesis</keyword>
<evidence type="ECO:0000259" key="9">
    <source>
        <dbReference type="Pfam" id="PF01379"/>
    </source>
</evidence>
<dbReference type="PROSITE" id="PS00533">
    <property type="entry name" value="PORPHOBILINOGEN_DEAM"/>
    <property type="match status" value="1"/>
</dbReference>
<dbReference type="PANTHER" id="PTHR11557">
    <property type="entry name" value="PORPHOBILINOGEN DEAMINASE"/>
    <property type="match status" value="1"/>
</dbReference>
<dbReference type="InterPro" id="IPR022419">
    <property type="entry name" value="Porphobilin_deaminase_cofac_BS"/>
</dbReference>
<dbReference type="HAMAP" id="MF_00260">
    <property type="entry name" value="Porphobil_deam"/>
    <property type="match status" value="1"/>
</dbReference>
<evidence type="ECO:0000256" key="5">
    <source>
        <dbReference type="ARBA" id="ARBA00022679"/>
    </source>
</evidence>
<dbReference type="Pfam" id="PF03900">
    <property type="entry name" value="Porphobil_deamC"/>
    <property type="match status" value="1"/>
</dbReference>
<protein>
    <recommendedName>
        <fullName evidence="8">Porphobilinogen deaminase</fullName>
        <shortName evidence="8">PBG</shortName>
        <ecNumber evidence="8">2.5.1.61</ecNumber>
    </recommendedName>
    <alternativeName>
        <fullName evidence="8">Hydroxymethylbilane synthase</fullName>
        <shortName evidence="8">HMBS</shortName>
    </alternativeName>
    <alternativeName>
        <fullName evidence="8">Pre-uroporphyrinogen synthase</fullName>
    </alternativeName>
</protein>
<dbReference type="Pfam" id="PF01379">
    <property type="entry name" value="Porphobil_deam"/>
    <property type="match status" value="1"/>
</dbReference>
<accession>A0ABU8L1M9</accession>
<dbReference type="Proteomes" id="UP001387293">
    <property type="component" value="Unassembled WGS sequence"/>
</dbReference>
<feature type="domain" description="Porphobilinogen deaminase C-terminal" evidence="10">
    <location>
        <begin position="234"/>
        <end position="298"/>
    </location>
</feature>
<proteinExistence type="inferred from homology"/>
<comment type="function">
    <text evidence="1 8">Tetrapolymerization of the monopyrrole PBG into the hydroxymethylbilane pre-uroporphyrinogen in several discrete steps.</text>
</comment>
<dbReference type="NCBIfam" id="TIGR00212">
    <property type="entry name" value="hemC"/>
    <property type="match status" value="1"/>
</dbReference>
<reference evidence="11 12" key="1">
    <citation type="submission" date="2022-12" db="EMBL/GenBank/DDBJ databases">
        <authorList>
            <person name="Muema E."/>
        </authorList>
    </citation>
    <scope>NUCLEOTIDE SEQUENCE [LARGE SCALE GENOMIC DNA]</scope>
    <source>
        <strain evidence="12">1326</strain>
    </source>
</reference>
<evidence type="ECO:0000259" key="10">
    <source>
        <dbReference type="Pfam" id="PF03900"/>
    </source>
</evidence>
<dbReference type="EMBL" id="JAPYKS010000014">
    <property type="protein sequence ID" value="MEI9410899.1"/>
    <property type="molecule type" value="Genomic_DNA"/>
</dbReference>
<dbReference type="InterPro" id="IPR022418">
    <property type="entry name" value="Porphobilinogen_deaminase_C"/>
</dbReference>
<dbReference type="InterPro" id="IPR000860">
    <property type="entry name" value="HemC"/>
</dbReference>
<gene>
    <name evidence="8 11" type="primary">hemC</name>
    <name evidence="11" type="ORF">O7A60_19295</name>
</gene>
<keyword evidence="5 8" id="KW-0808">Transferase</keyword>
<evidence type="ECO:0000313" key="12">
    <source>
        <dbReference type="Proteomes" id="UP001387293"/>
    </source>
</evidence>
<feature type="modified residue" description="S-(dipyrrolylmethanemethyl)cysteine" evidence="8">
    <location>
        <position position="247"/>
    </location>
</feature>
<comment type="subunit">
    <text evidence="4 8">Monomer.</text>
</comment>
<evidence type="ECO:0000256" key="8">
    <source>
        <dbReference type="HAMAP-Rule" id="MF_00260"/>
    </source>
</evidence>
<dbReference type="RefSeq" id="WP_337107592.1">
    <property type="nucleotide sequence ID" value="NZ_JAPYKS010000014.1"/>
</dbReference>
<evidence type="ECO:0000313" key="11">
    <source>
        <dbReference type="EMBL" id="MEI9410899.1"/>
    </source>
</evidence>
<comment type="cofactor">
    <cofactor evidence="8">
        <name>dipyrromethane</name>
        <dbReference type="ChEBI" id="CHEBI:60342"/>
    </cofactor>
    <text evidence="8">Binds 1 dipyrromethane group covalently.</text>
</comment>
<evidence type="ECO:0000256" key="7">
    <source>
        <dbReference type="ARBA" id="ARBA00048169"/>
    </source>
</evidence>
<evidence type="ECO:0000256" key="2">
    <source>
        <dbReference type="ARBA" id="ARBA00004735"/>
    </source>
</evidence>
<evidence type="ECO:0000256" key="3">
    <source>
        <dbReference type="ARBA" id="ARBA00005638"/>
    </source>
</evidence>
<dbReference type="Gene3D" id="3.40.190.10">
    <property type="entry name" value="Periplasmic binding protein-like II"/>
    <property type="match status" value="2"/>
</dbReference>
<dbReference type="InterPro" id="IPR022417">
    <property type="entry name" value="Porphobilin_deaminase_N"/>
</dbReference>
<comment type="similarity">
    <text evidence="3 8">Belongs to the HMBS family.</text>
</comment>
<keyword evidence="12" id="KW-1185">Reference proteome</keyword>
<dbReference type="SUPFAM" id="SSF53850">
    <property type="entry name" value="Periplasmic binding protein-like II"/>
    <property type="match status" value="1"/>
</dbReference>
<comment type="caution">
    <text evidence="11">The sequence shown here is derived from an EMBL/GenBank/DDBJ whole genome shotgun (WGS) entry which is preliminary data.</text>
</comment>
<dbReference type="InterPro" id="IPR036803">
    <property type="entry name" value="Porphobilinogen_deaminase_C_sf"/>
</dbReference>
<evidence type="ECO:0000256" key="4">
    <source>
        <dbReference type="ARBA" id="ARBA00011245"/>
    </source>
</evidence>
<dbReference type="Gene3D" id="3.30.160.40">
    <property type="entry name" value="Porphobilinogen deaminase, C-terminal domain"/>
    <property type="match status" value="1"/>
</dbReference>
<dbReference type="GO" id="GO:0004418">
    <property type="term" value="F:hydroxymethylbilane synthase activity"/>
    <property type="evidence" value="ECO:0007669"/>
    <property type="project" value="UniProtKB-EC"/>
</dbReference>
<dbReference type="PANTHER" id="PTHR11557:SF0">
    <property type="entry name" value="PORPHOBILINOGEN DEAMINASE"/>
    <property type="match status" value="1"/>
</dbReference>
<feature type="domain" description="Porphobilinogen deaminase N-terminal" evidence="9">
    <location>
        <begin position="10"/>
        <end position="218"/>
    </location>
</feature>
<comment type="catalytic activity">
    <reaction evidence="7 8">
        <text>4 porphobilinogen + H2O = hydroxymethylbilane + 4 NH4(+)</text>
        <dbReference type="Rhea" id="RHEA:13185"/>
        <dbReference type="ChEBI" id="CHEBI:15377"/>
        <dbReference type="ChEBI" id="CHEBI:28938"/>
        <dbReference type="ChEBI" id="CHEBI:57845"/>
        <dbReference type="ChEBI" id="CHEBI:58126"/>
        <dbReference type="EC" id="2.5.1.61"/>
    </reaction>
</comment>
<organism evidence="11 12">
    <name type="scientific">Mesorhizobium salmacidum</name>
    <dbReference type="NCBI Taxonomy" id="3015171"/>
    <lineage>
        <taxon>Bacteria</taxon>
        <taxon>Pseudomonadati</taxon>
        <taxon>Pseudomonadota</taxon>
        <taxon>Alphaproteobacteria</taxon>
        <taxon>Hyphomicrobiales</taxon>
        <taxon>Phyllobacteriaceae</taxon>
        <taxon>Mesorhizobium</taxon>
    </lineage>
</organism>
<sequence length="312" mass="33419">MQTLKIGTRKIGTRGSPLALAQAHETRVRLMKAHGLPEQAFEVVPISTSGDRIQDRPLSEAGGKGLFTKEIEEALLDGRIDIAVHSSKDMPTVLPDGLELSTFLPREDARDAFIGKGVKRIADLPHGAKVGSSSLRRQALIRRMRPDFEVVMFRGNVQTRLRKLDEGIAEGTILAYAGLKRLGLEGVITDLMPLEDFPPAPGQGAIGIETRVGDSDIENMLAAIHHAPTGQALACERAFLAALDGSCRTPIAGHAKVSGGKLSFAGLIISPDGTEWHDVRLEGKAADAAEIGADAARTVRARAGEKFFDGWL</sequence>
<comment type="miscellaneous">
    <text evidence="8">The porphobilinogen subunits are added to the dipyrromethane group.</text>
</comment>
<evidence type="ECO:0000256" key="1">
    <source>
        <dbReference type="ARBA" id="ARBA00002869"/>
    </source>
</evidence>
<evidence type="ECO:0000256" key="6">
    <source>
        <dbReference type="ARBA" id="ARBA00023244"/>
    </source>
</evidence>
<dbReference type="EC" id="2.5.1.61" evidence="8"/>
<dbReference type="SUPFAM" id="SSF54782">
    <property type="entry name" value="Porphobilinogen deaminase (hydroxymethylbilane synthase), C-terminal domain"/>
    <property type="match status" value="1"/>
</dbReference>
<dbReference type="PRINTS" id="PR00151">
    <property type="entry name" value="PORPHBDMNASE"/>
</dbReference>
<name>A0ABU8L1M9_9HYPH</name>
<dbReference type="PIRSF" id="PIRSF001438">
    <property type="entry name" value="4pyrrol_synth_OHMeBilane_synth"/>
    <property type="match status" value="1"/>
</dbReference>